<evidence type="ECO:0000313" key="2">
    <source>
        <dbReference type="EMBL" id="KAL3311610.1"/>
    </source>
</evidence>
<feature type="region of interest" description="Disordered" evidence="1">
    <location>
        <begin position="1"/>
        <end position="34"/>
    </location>
</feature>
<accession>A0ABD2PVY3</accession>
<organism evidence="2 3">
    <name type="scientific">Cichlidogyrus casuarinus</name>
    <dbReference type="NCBI Taxonomy" id="1844966"/>
    <lineage>
        <taxon>Eukaryota</taxon>
        <taxon>Metazoa</taxon>
        <taxon>Spiralia</taxon>
        <taxon>Lophotrochozoa</taxon>
        <taxon>Platyhelminthes</taxon>
        <taxon>Monogenea</taxon>
        <taxon>Monopisthocotylea</taxon>
        <taxon>Dactylogyridea</taxon>
        <taxon>Ancyrocephalidae</taxon>
        <taxon>Cichlidogyrus</taxon>
    </lineage>
</organism>
<feature type="compositionally biased region" description="Polar residues" evidence="1">
    <location>
        <begin position="151"/>
        <end position="171"/>
    </location>
</feature>
<keyword evidence="3" id="KW-1185">Reference proteome</keyword>
<feature type="compositionally biased region" description="Acidic residues" evidence="1">
    <location>
        <begin position="25"/>
        <end position="34"/>
    </location>
</feature>
<feature type="non-terminal residue" evidence="2">
    <location>
        <position position="1"/>
    </location>
</feature>
<sequence>IQDLDRTPRRNRFSYKEQGMLQTENVEEEEEEEREMWKSHLTRALQSFEERHNRLGLTSRKRFSLGQEFEHLRDEDRTPPPEPAPVARPFQRMSSKKPASDHFDNYSEEFQSIDPRERLESPLMSVVRKRFADQQPRSVVWVDQLNDSKNTESAFVNPSANSQQVATTSDESGIESFNGKASLVVDTLDAKLSEIPRRRRLLPKEPSLPS</sequence>
<comment type="caution">
    <text evidence="2">The sequence shown here is derived from an EMBL/GenBank/DDBJ whole genome shotgun (WGS) entry which is preliminary data.</text>
</comment>
<gene>
    <name evidence="2" type="ORF">Ciccas_009807</name>
</gene>
<feature type="compositionally biased region" description="Basic and acidic residues" evidence="1">
    <location>
        <begin position="68"/>
        <end position="79"/>
    </location>
</feature>
<dbReference type="AlphaFoldDB" id="A0ABD2PVY3"/>
<protein>
    <submittedName>
        <fullName evidence="2">Uncharacterized protein</fullName>
    </submittedName>
</protein>
<feature type="region of interest" description="Disordered" evidence="1">
    <location>
        <begin position="151"/>
        <end position="174"/>
    </location>
</feature>
<proteinExistence type="predicted"/>
<evidence type="ECO:0000256" key="1">
    <source>
        <dbReference type="SAM" id="MobiDB-lite"/>
    </source>
</evidence>
<reference evidence="2 3" key="1">
    <citation type="submission" date="2024-11" db="EMBL/GenBank/DDBJ databases">
        <title>Adaptive evolution of stress response genes in parasites aligns with host niche diversity.</title>
        <authorList>
            <person name="Hahn C."/>
            <person name="Resl P."/>
        </authorList>
    </citation>
    <scope>NUCLEOTIDE SEQUENCE [LARGE SCALE GENOMIC DNA]</scope>
    <source>
        <strain evidence="2">EGGRZ-B1_66</strain>
        <tissue evidence="2">Body</tissue>
    </source>
</reference>
<name>A0ABD2PVY3_9PLAT</name>
<evidence type="ECO:0000313" key="3">
    <source>
        <dbReference type="Proteomes" id="UP001626550"/>
    </source>
</evidence>
<feature type="region of interest" description="Disordered" evidence="1">
    <location>
        <begin position="66"/>
        <end position="103"/>
    </location>
</feature>
<dbReference type="Proteomes" id="UP001626550">
    <property type="component" value="Unassembled WGS sequence"/>
</dbReference>
<dbReference type="EMBL" id="JBJKFK010002115">
    <property type="protein sequence ID" value="KAL3311610.1"/>
    <property type="molecule type" value="Genomic_DNA"/>
</dbReference>